<gene>
    <name evidence="1" type="ORF">D7Z26_13055</name>
</gene>
<dbReference type="RefSeq" id="WP_120977394.1">
    <property type="nucleotide sequence ID" value="NZ_RBZM01000005.1"/>
</dbReference>
<dbReference type="AlphaFoldDB" id="A0A494XUQ1"/>
<reference evidence="1 2" key="1">
    <citation type="submission" date="2018-10" db="EMBL/GenBank/DDBJ databases">
        <title>Cohnella sp. M2MS4P-1, whole genome shotgun sequence.</title>
        <authorList>
            <person name="Tuo L."/>
        </authorList>
    </citation>
    <scope>NUCLEOTIDE SEQUENCE [LARGE SCALE GENOMIC DNA]</scope>
    <source>
        <strain evidence="1 2">M2MS4P-1</strain>
    </source>
</reference>
<organism evidence="1 2">
    <name type="scientific">Cohnella endophytica</name>
    <dbReference type="NCBI Taxonomy" id="2419778"/>
    <lineage>
        <taxon>Bacteria</taxon>
        <taxon>Bacillati</taxon>
        <taxon>Bacillota</taxon>
        <taxon>Bacilli</taxon>
        <taxon>Bacillales</taxon>
        <taxon>Paenibacillaceae</taxon>
        <taxon>Cohnella</taxon>
    </lineage>
</organism>
<proteinExistence type="predicted"/>
<name>A0A494XUQ1_9BACL</name>
<dbReference type="OrthoDB" id="2989999at2"/>
<evidence type="ECO:0000313" key="1">
    <source>
        <dbReference type="EMBL" id="RKP54288.1"/>
    </source>
</evidence>
<accession>A0A494XUQ1</accession>
<protein>
    <submittedName>
        <fullName evidence="1">Uncharacterized protein</fullName>
    </submittedName>
</protein>
<keyword evidence="2" id="KW-1185">Reference proteome</keyword>
<sequence length="116" mass="13528">MRIGDGWLERQFEYSDRHGIPIPSLECEWEELSLDCQTAILERWELIRGSIPDRIMGFEAMIRIQQQRLFEEEDFIQSCRINGEIADLASRINDLNIWFRTSQDLSGGGESKQHVG</sequence>
<dbReference type="EMBL" id="RBZM01000005">
    <property type="protein sequence ID" value="RKP54288.1"/>
    <property type="molecule type" value="Genomic_DNA"/>
</dbReference>
<comment type="caution">
    <text evidence="1">The sequence shown here is derived from an EMBL/GenBank/DDBJ whole genome shotgun (WGS) entry which is preliminary data.</text>
</comment>
<dbReference type="Proteomes" id="UP000282076">
    <property type="component" value="Unassembled WGS sequence"/>
</dbReference>
<evidence type="ECO:0000313" key="2">
    <source>
        <dbReference type="Proteomes" id="UP000282076"/>
    </source>
</evidence>